<sequence length="244" mass="27949">MVKEEGEQQRLIREARMRKGKQATTASHQKDREEQNSYVPKTRKRRDPRLVGDSSQSQIDYSSRVVDPTQAHEYVEYAGGFEVYNRMQEEAEDEEVAEDEDAEADYLEADDIVPEPEPEPRQRRLRAPLIPSCPVVGPPFPGGPETTHLLSDYARHVAILLWVNHLNAIGKWSWEEMTLAYLYDYLNDSIRLNNKTMAGCVTLLTVRTQGRKTRVGSRKDHVRGDDLLPEGIHLCTIIAYSWIA</sequence>
<feature type="region of interest" description="Disordered" evidence="1">
    <location>
        <begin position="89"/>
        <end position="123"/>
    </location>
</feature>
<reference evidence="2" key="1">
    <citation type="journal article" date="2018" name="Nat. Plants">
        <title>Whole-genome landscape of Medicago truncatula symbiotic genes.</title>
        <authorList>
            <person name="Pecrix Y."/>
            <person name="Gamas P."/>
            <person name="Carrere S."/>
        </authorList>
    </citation>
    <scope>NUCLEOTIDE SEQUENCE</scope>
    <source>
        <tissue evidence="2">Leaves</tissue>
    </source>
</reference>
<evidence type="ECO:0000256" key="1">
    <source>
        <dbReference type="SAM" id="MobiDB-lite"/>
    </source>
</evidence>
<gene>
    <name evidence="2" type="ORF">MtrunA17_Chr2g0304001</name>
</gene>
<evidence type="ECO:0000313" key="2">
    <source>
        <dbReference type="EMBL" id="RHN73934.1"/>
    </source>
</evidence>
<dbReference type="Proteomes" id="UP000265566">
    <property type="component" value="Chromosome 2"/>
</dbReference>
<name>A0A396JA68_MEDTR</name>
<comment type="caution">
    <text evidence="2">The sequence shown here is derived from an EMBL/GenBank/DDBJ whole genome shotgun (WGS) entry which is preliminary data.</text>
</comment>
<proteinExistence type="predicted"/>
<dbReference type="EMBL" id="PSQE01000002">
    <property type="protein sequence ID" value="RHN73934.1"/>
    <property type="molecule type" value="Genomic_DNA"/>
</dbReference>
<feature type="region of interest" description="Disordered" evidence="1">
    <location>
        <begin position="14"/>
        <end position="67"/>
    </location>
</feature>
<organism evidence="2">
    <name type="scientific">Medicago truncatula</name>
    <name type="common">Barrel medic</name>
    <name type="synonym">Medicago tribuloides</name>
    <dbReference type="NCBI Taxonomy" id="3880"/>
    <lineage>
        <taxon>Eukaryota</taxon>
        <taxon>Viridiplantae</taxon>
        <taxon>Streptophyta</taxon>
        <taxon>Embryophyta</taxon>
        <taxon>Tracheophyta</taxon>
        <taxon>Spermatophyta</taxon>
        <taxon>Magnoliopsida</taxon>
        <taxon>eudicotyledons</taxon>
        <taxon>Gunneridae</taxon>
        <taxon>Pentapetalae</taxon>
        <taxon>rosids</taxon>
        <taxon>fabids</taxon>
        <taxon>Fabales</taxon>
        <taxon>Fabaceae</taxon>
        <taxon>Papilionoideae</taxon>
        <taxon>50 kb inversion clade</taxon>
        <taxon>NPAAA clade</taxon>
        <taxon>Hologalegina</taxon>
        <taxon>IRL clade</taxon>
        <taxon>Trifolieae</taxon>
        <taxon>Medicago</taxon>
    </lineage>
</organism>
<dbReference type="Gramene" id="rna9834">
    <property type="protein sequence ID" value="RHN73934.1"/>
    <property type="gene ID" value="gene9834"/>
</dbReference>
<accession>A0A396JA68</accession>
<dbReference type="AlphaFoldDB" id="A0A396JA68"/>
<feature type="compositionally biased region" description="Acidic residues" evidence="1">
    <location>
        <begin position="90"/>
        <end position="117"/>
    </location>
</feature>
<protein>
    <submittedName>
        <fullName evidence="2">Uncharacterized protein</fullName>
    </submittedName>
</protein>